<evidence type="ECO:0000313" key="1">
    <source>
        <dbReference type="EMBL" id="GGL65954.1"/>
    </source>
</evidence>
<dbReference type="RefSeq" id="WP_166753355.1">
    <property type="nucleotide sequence ID" value="NZ_BAABJU010000007.1"/>
</dbReference>
<keyword evidence="2" id="KW-0378">Hydrolase</keyword>
<reference evidence="2 3" key="3">
    <citation type="submission" date="2020-02" db="EMBL/GenBank/DDBJ databases">
        <title>Sequencing the genomes of 1000 actinobacteria strains.</title>
        <authorList>
            <person name="Klenk H.-P."/>
        </authorList>
    </citation>
    <scope>NUCLEOTIDE SEQUENCE [LARGE SCALE GENOMIC DNA]</scope>
    <source>
        <strain evidence="2 3">DSM 45201</strain>
    </source>
</reference>
<evidence type="ECO:0000313" key="4">
    <source>
        <dbReference type="Proteomes" id="UP000648663"/>
    </source>
</evidence>
<sequence>MPRPVRRPEQLRGRVFRGTSAVRSGLLTADCLRGPGWVRLFPDVYADATLDVTHTVRARAVGRLLLPHGVLSGASAAALWGLADLALPEDDVEVTVAPGTPRGAAAGVAVRRRLVPAAQVRPVEGVRATAPETTALELAARLAPDDAVVLLDRFVAARLTTLTTLQLTAAELSGRGCRRARQATSLADGLAGSPQETRLRLLLHRSPLPRPVAQHVVRRDGVFVARVDFAWPARRIALEYEGAWHTTRIAADRRRLEGLQAAGWRVLFVTAADLHSPAALLARIAAALGE</sequence>
<reference evidence="4" key="2">
    <citation type="journal article" date="2019" name="Int. J. Syst. Evol. Microbiol.">
        <title>The Global Catalogue of Microorganisms (GCM) 10K type strain sequencing project: providing services to taxonomists for standard genome sequencing and annotation.</title>
        <authorList>
            <consortium name="The Broad Institute Genomics Platform"/>
            <consortium name="The Broad Institute Genome Sequencing Center for Infectious Disease"/>
            <person name="Wu L."/>
            <person name="Ma J."/>
        </authorList>
    </citation>
    <scope>NUCLEOTIDE SEQUENCE [LARGE SCALE GENOMIC DNA]</scope>
    <source>
        <strain evidence="4">CGMCC 4.5581</strain>
    </source>
</reference>
<dbReference type="GO" id="GO:0004519">
    <property type="term" value="F:endonuclease activity"/>
    <property type="evidence" value="ECO:0007669"/>
    <property type="project" value="UniProtKB-KW"/>
</dbReference>
<dbReference type="Gene3D" id="3.40.960.10">
    <property type="entry name" value="VSR Endonuclease"/>
    <property type="match status" value="1"/>
</dbReference>
<reference evidence="1" key="4">
    <citation type="submission" date="2024-05" db="EMBL/GenBank/DDBJ databases">
        <authorList>
            <person name="Sun Q."/>
            <person name="Zhou Y."/>
        </authorList>
    </citation>
    <scope>NUCLEOTIDE SEQUENCE</scope>
    <source>
        <strain evidence="1">CGMCC 4.5581</strain>
    </source>
</reference>
<keyword evidence="2" id="KW-0255">Endonuclease</keyword>
<dbReference type="AlphaFoldDB" id="A0A846LBZ4"/>
<proteinExistence type="predicted"/>
<dbReference type="InterPro" id="IPR011335">
    <property type="entry name" value="Restrct_endonuc-II-like"/>
</dbReference>
<dbReference type="Proteomes" id="UP000552836">
    <property type="component" value="Unassembled WGS sequence"/>
</dbReference>
<protein>
    <submittedName>
        <fullName evidence="2">Very-short-patch-repair endonuclease</fullName>
    </submittedName>
</protein>
<evidence type="ECO:0000313" key="3">
    <source>
        <dbReference type="Proteomes" id="UP000552836"/>
    </source>
</evidence>
<name>A0A846LBZ4_9ACTN</name>
<accession>A0A846LBZ4</accession>
<gene>
    <name evidence="2" type="ORF">FB380_000079</name>
    <name evidence="1" type="ORF">GCM10011589_22690</name>
</gene>
<dbReference type="EMBL" id="JAAMPA010000001">
    <property type="protein sequence ID" value="NIH65633.1"/>
    <property type="molecule type" value="Genomic_DNA"/>
</dbReference>
<dbReference type="Proteomes" id="UP000648663">
    <property type="component" value="Unassembled WGS sequence"/>
</dbReference>
<keyword evidence="4" id="KW-1185">Reference proteome</keyword>
<evidence type="ECO:0000313" key="2">
    <source>
        <dbReference type="EMBL" id="NIH65633.1"/>
    </source>
</evidence>
<dbReference type="SUPFAM" id="SSF52980">
    <property type="entry name" value="Restriction endonuclease-like"/>
    <property type="match status" value="1"/>
</dbReference>
<comment type="caution">
    <text evidence="2">The sequence shown here is derived from an EMBL/GenBank/DDBJ whole genome shotgun (WGS) entry which is preliminary data.</text>
</comment>
<organism evidence="2 3">
    <name type="scientific">Modestobacter marinus</name>
    <dbReference type="NCBI Taxonomy" id="477641"/>
    <lineage>
        <taxon>Bacteria</taxon>
        <taxon>Bacillati</taxon>
        <taxon>Actinomycetota</taxon>
        <taxon>Actinomycetes</taxon>
        <taxon>Geodermatophilales</taxon>
        <taxon>Geodermatophilaceae</taxon>
        <taxon>Modestobacter</taxon>
    </lineage>
</organism>
<dbReference type="EMBL" id="BMMI01000004">
    <property type="protein sequence ID" value="GGL65954.1"/>
    <property type="molecule type" value="Genomic_DNA"/>
</dbReference>
<reference evidence="1" key="1">
    <citation type="journal article" date="2014" name="Int. J. Syst. Evol. Microbiol.">
        <title>Complete genome of a new Firmicutes species belonging to the dominant human colonic microbiota ('Ruminococcus bicirculans') reveals two chromosomes and a selective capacity to utilize plant glucans.</title>
        <authorList>
            <consortium name="NISC Comparative Sequencing Program"/>
            <person name="Wegmann U."/>
            <person name="Louis P."/>
            <person name="Goesmann A."/>
            <person name="Henrissat B."/>
            <person name="Duncan S.H."/>
            <person name="Flint H.J."/>
        </authorList>
    </citation>
    <scope>NUCLEOTIDE SEQUENCE</scope>
    <source>
        <strain evidence="1">CGMCC 4.5581</strain>
    </source>
</reference>
<keyword evidence="2" id="KW-0540">Nuclease</keyword>